<sequence length="118" mass="13283">MMEALQWFAIWTIVFPKDELPLRPYYSGEAEAAVCEIRKFWSAQGPVIVSRFLEANDPRPAPSRGEDQSTEALQRAVLDRMADTLVASFKRDDGGRLRGPERTGQVLASLGRCFSKNH</sequence>
<protein>
    <submittedName>
        <fullName evidence="1">Uncharacterized protein</fullName>
    </submittedName>
</protein>
<keyword evidence="2" id="KW-1185">Reference proteome</keyword>
<comment type="caution">
    <text evidence="1">The sequence shown here is derived from an EMBL/GenBank/DDBJ whole genome shotgun (WGS) entry which is preliminary data.</text>
</comment>
<dbReference type="AlphaFoldDB" id="A0AAN9USH8"/>
<name>A0AAN9USH8_9PEZI</name>
<accession>A0AAN9USH8</accession>
<reference evidence="1 2" key="1">
    <citation type="submission" date="2024-02" db="EMBL/GenBank/DDBJ databases">
        <title>De novo assembly and annotation of 12 fungi associated with fruit tree decline syndrome in Ontario, Canada.</title>
        <authorList>
            <person name="Sulman M."/>
            <person name="Ellouze W."/>
            <person name="Ilyukhin E."/>
        </authorList>
    </citation>
    <scope>NUCLEOTIDE SEQUENCE [LARGE SCALE GENOMIC DNA]</scope>
    <source>
        <strain evidence="1 2">M11/M66-122</strain>
    </source>
</reference>
<dbReference type="EMBL" id="JAKJXP020000031">
    <property type="protein sequence ID" value="KAK7753146.1"/>
    <property type="molecule type" value="Genomic_DNA"/>
</dbReference>
<organism evidence="1 2">
    <name type="scientific">Diatrype stigma</name>
    <dbReference type="NCBI Taxonomy" id="117547"/>
    <lineage>
        <taxon>Eukaryota</taxon>
        <taxon>Fungi</taxon>
        <taxon>Dikarya</taxon>
        <taxon>Ascomycota</taxon>
        <taxon>Pezizomycotina</taxon>
        <taxon>Sordariomycetes</taxon>
        <taxon>Xylariomycetidae</taxon>
        <taxon>Xylariales</taxon>
        <taxon>Diatrypaceae</taxon>
        <taxon>Diatrype</taxon>
    </lineage>
</organism>
<dbReference type="Proteomes" id="UP001320420">
    <property type="component" value="Unassembled WGS sequence"/>
</dbReference>
<gene>
    <name evidence="1" type="ORF">SLS62_004878</name>
</gene>
<evidence type="ECO:0000313" key="1">
    <source>
        <dbReference type="EMBL" id="KAK7753146.1"/>
    </source>
</evidence>
<proteinExistence type="predicted"/>
<evidence type="ECO:0000313" key="2">
    <source>
        <dbReference type="Proteomes" id="UP001320420"/>
    </source>
</evidence>